<dbReference type="Proteomes" id="UP001209570">
    <property type="component" value="Unassembled WGS sequence"/>
</dbReference>
<reference evidence="1" key="1">
    <citation type="submission" date="2021-12" db="EMBL/GenBank/DDBJ databases">
        <title>Prjna785345.</title>
        <authorList>
            <person name="Rujirawat T."/>
            <person name="Krajaejun T."/>
        </authorList>
    </citation>
    <scope>NUCLEOTIDE SEQUENCE</scope>
    <source>
        <strain evidence="1">Pi057C3</strain>
    </source>
</reference>
<keyword evidence="2" id="KW-1185">Reference proteome</keyword>
<accession>A0AAD5LZB5</accession>
<dbReference type="EMBL" id="JAKCXM010000208">
    <property type="protein sequence ID" value="KAJ0398644.1"/>
    <property type="molecule type" value="Genomic_DNA"/>
</dbReference>
<gene>
    <name evidence="1" type="ORF">P43SY_009939</name>
</gene>
<sequence>MHDYQSREFDFSLVGTRAVLKARGFEMRVGFFETYMKPQHARIAYDDVPEFEVLATSKCWVGILVPGYGFGWVKSSLVERLWTEPLEVVMRPSHSVQDLILNCRGFEQAPVLLREIGNSLKTLALRSNEFTTRISEEAVEEVIRACPNVTSLALPSIKLDPLVRAYDAGVCQVTSLTFENGCAEGPELLDSFLAMLRSEDHAGSVMLQALAFEFRSFHGYSNCPLTSEACLKVVTQMMLESKNLRRMYVVDREYWSRFGFDTTYCHNDWQKTHPLIALLSVRGDVGETIARVDTQLWAQVLEYLGPNRTIRLIKAPQLDGPWRR</sequence>
<protein>
    <submittedName>
        <fullName evidence="1">Uncharacterized protein</fullName>
    </submittedName>
</protein>
<evidence type="ECO:0000313" key="1">
    <source>
        <dbReference type="EMBL" id="KAJ0398644.1"/>
    </source>
</evidence>
<comment type="caution">
    <text evidence="1">The sequence shown here is derived from an EMBL/GenBank/DDBJ whole genome shotgun (WGS) entry which is preliminary data.</text>
</comment>
<proteinExistence type="predicted"/>
<organism evidence="1 2">
    <name type="scientific">Pythium insidiosum</name>
    <name type="common">Pythiosis disease agent</name>
    <dbReference type="NCBI Taxonomy" id="114742"/>
    <lineage>
        <taxon>Eukaryota</taxon>
        <taxon>Sar</taxon>
        <taxon>Stramenopiles</taxon>
        <taxon>Oomycota</taxon>
        <taxon>Peronosporomycetes</taxon>
        <taxon>Pythiales</taxon>
        <taxon>Pythiaceae</taxon>
        <taxon>Pythium</taxon>
    </lineage>
</organism>
<name>A0AAD5LZB5_PYTIN</name>
<dbReference type="AlphaFoldDB" id="A0AAD5LZB5"/>
<evidence type="ECO:0000313" key="2">
    <source>
        <dbReference type="Proteomes" id="UP001209570"/>
    </source>
</evidence>